<dbReference type="PANTHER" id="PTHR46889:SF7">
    <property type="entry name" value="TRANSPOSASE FOR INSERTION SEQUENCE ELEMENT IS904"/>
    <property type="match status" value="1"/>
</dbReference>
<protein>
    <submittedName>
        <fullName evidence="2">IS3 family transposase</fullName>
    </submittedName>
</protein>
<keyword evidence="3" id="KW-1185">Reference proteome</keyword>
<proteinExistence type="predicted"/>
<dbReference type="RefSeq" id="WP_219071373.1">
    <property type="nucleotide sequence ID" value="NZ_JBHSCO010000001.1"/>
</dbReference>
<reference evidence="3" key="1">
    <citation type="journal article" date="2019" name="Int. J. Syst. Evol. Microbiol.">
        <title>The Global Catalogue of Microorganisms (GCM) 10K type strain sequencing project: providing services to taxonomists for standard genome sequencing and annotation.</title>
        <authorList>
            <consortium name="The Broad Institute Genomics Platform"/>
            <consortium name="The Broad Institute Genome Sequencing Center for Infectious Disease"/>
            <person name="Wu L."/>
            <person name="Ma J."/>
        </authorList>
    </citation>
    <scope>NUCLEOTIDE SEQUENCE [LARGE SCALE GENOMIC DNA]</scope>
    <source>
        <strain evidence="3">CGMCC 1.15345</strain>
    </source>
</reference>
<gene>
    <name evidence="2" type="ORF">ACFOY0_03360</name>
</gene>
<organism evidence="2 3">
    <name type="scientific">Flavobacterium quisquiliarum</name>
    <dbReference type="NCBI Taxonomy" id="1834436"/>
    <lineage>
        <taxon>Bacteria</taxon>
        <taxon>Pseudomonadati</taxon>
        <taxon>Bacteroidota</taxon>
        <taxon>Flavobacteriia</taxon>
        <taxon>Flavobacteriales</taxon>
        <taxon>Flavobacteriaceae</taxon>
        <taxon>Flavobacterium</taxon>
    </lineage>
</organism>
<name>A0ABV8W460_9FLAO</name>
<dbReference type="InterPro" id="IPR050900">
    <property type="entry name" value="Transposase_IS3/IS150/IS904"/>
</dbReference>
<dbReference type="InterPro" id="IPR025948">
    <property type="entry name" value="HTH-like_dom"/>
</dbReference>
<dbReference type="PANTHER" id="PTHR46889">
    <property type="entry name" value="TRANSPOSASE INSF FOR INSERTION SEQUENCE IS3B-RELATED"/>
    <property type="match status" value="1"/>
</dbReference>
<accession>A0ABV8W460</accession>
<sequence length="201" mass="24133">MKTNKKEYHRDFKLKLVKLSFEKRKIEDLVLEYGITNVTLLHWRKNYIINREENFSLGKTKLTAQEKKIYDLEIKIKKLDAEFEIIKGAEDILHKGLLFKYKYIAEKEQNYSSYMLCKILGVHLGNYKKWKSGYVSERQQWKMMIKKEIASIFISSQKRYGYKRIAAELQRSGHRISSKTVRLYMRELNLNVLVKKLKIKK</sequence>
<dbReference type="Proteomes" id="UP001595719">
    <property type="component" value="Unassembled WGS sequence"/>
</dbReference>
<dbReference type="EMBL" id="JBHSCO010000001">
    <property type="protein sequence ID" value="MFC4390026.1"/>
    <property type="molecule type" value="Genomic_DNA"/>
</dbReference>
<evidence type="ECO:0000313" key="3">
    <source>
        <dbReference type="Proteomes" id="UP001595719"/>
    </source>
</evidence>
<feature type="domain" description="HTH-like" evidence="1">
    <location>
        <begin position="145"/>
        <end position="196"/>
    </location>
</feature>
<evidence type="ECO:0000259" key="1">
    <source>
        <dbReference type="Pfam" id="PF13276"/>
    </source>
</evidence>
<evidence type="ECO:0000313" key="2">
    <source>
        <dbReference type="EMBL" id="MFC4390026.1"/>
    </source>
</evidence>
<comment type="caution">
    <text evidence="2">The sequence shown here is derived from an EMBL/GenBank/DDBJ whole genome shotgun (WGS) entry which is preliminary data.</text>
</comment>
<dbReference type="Pfam" id="PF13276">
    <property type="entry name" value="HTH_21"/>
    <property type="match status" value="1"/>
</dbReference>